<keyword evidence="7" id="KW-0539">Nucleus</keyword>
<sequence length="551" mass="62826">MWAKSLKSLCLSLEKLFGFTNHLGLVLKQTWETLTFSKTFCQFVRNNNLCLVLHTDSGTEENFFSYKFIVKNSTKYSKESILRSILEANPPTSQKLIPIKFFTENDDSIFYARLCFDVVVGLIRQNLKIQVQESTGPSMLELTIKVGVEASDETQFVNVHDLVALAVQRRVSQGMSAFALNLSSFHSDPEVDAYCFFPLSSVQNLQKVLKIADQHAVDNLPNLRNLKSLNLEGNRMSLSSLKIISPLPLVELKVHGNELCSLYDSESDYIKDIKAVFPALKVLDGCSLSSHGHAVVRRFFCQQPMSQAFVEQFLTHYYSTYDSDNRHLLFGLYHTDAKFSLTSTVLPGQSTTSNASLNNYLNESRNVLKIIDLAKTRVLLRTGSKQVMDALIKLPKTQHDPLSFTADVLRFEPNHVKISVTGLFKEPQNPFACVRYFKRNFVLQSVNKVYLILNDMLFITNCTSEQAVSAFQVKTEPAAPLNLYLTTRAMHVPLSNEQKVRMVEKISDITDMNHEWCRRCLEDVQYDLRNALVYFQKHYEERSIPNEAFLK</sequence>
<dbReference type="Gene3D" id="3.10.450.50">
    <property type="match status" value="1"/>
</dbReference>
<dbReference type="SUPFAM" id="SSF46934">
    <property type="entry name" value="UBA-like"/>
    <property type="match status" value="1"/>
</dbReference>
<keyword evidence="5" id="KW-0677">Repeat</keyword>
<protein>
    <recommendedName>
        <fullName evidence="12">NTF2 domain-containing protein</fullName>
    </recommendedName>
</protein>
<comment type="caution">
    <text evidence="10">The sequence shown here is derived from an EMBL/GenBank/DDBJ whole genome shotgun (WGS) entry which is preliminary data.</text>
</comment>
<evidence type="ECO:0000259" key="9">
    <source>
        <dbReference type="PROSITE" id="PS51281"/>
    </source>
</evidence>
<dbReference type="InterPro" id="IPR005637">
    <property type="entry name" value="TAP_C_dom"/>
</dbReference>
<dbReference type="GO" id="GO:0016973">
    <property type="term" value="P:poly(A)+ mRNA export from nucleus"/>
    <property type="evidence" value="ECO:0007669"/>
    <property type="project" value="TreeGrafter"/>
</dbReference>
<dbReference type="InterPro" id="IPR032675">
    <property type="entry name" value="LRR_dom_sf"/>
</dbReference>
<name>A0A8S1CAN7_9INSE</name>
<dbReference type="Proteomes" id="UP000494165">
    <property type="component" value="Unassembled WGS sequence"/>
</dbReference>
<evidence type="ECO:0000259" key="8">
    <source>
        <dbReference type="PROSITE" id="PS50177"/>
    </source>
</evidence>
<reference evidence="10 11" key="1">
    <citation type="submission" date="2020-04" db="EMBL/GenBank/DDBJ databases">
        <authorList>
            <person name="Alioto T."/>
            <person name="Alioto T."/>
            <person name="Gomez Garrido J."/>
        </authorList>
    </citation>
    <scope>NUCLEOTIDE SEQUENCE [LARGE SCALE GENOMIC DNA]</scope>
</reference>
<dbReference type="Pfam" id="PF03943">
    <property type="entry name" value="TAP_C"/>
    <property type="match status" value="1"/>
</dbReference>
<dbReference type="EMBL" id="CADEPI010000019">
    <property type="protein sequence ID" value="CAB3365075.1"/>
    <property type="molecule type" value="Genomic_DNA"/>
</dbReference>
<evidence type="ECO:0000256" key="5">
    <source>
        <dbReference type="ARBA" id="ARBA00022737"/>
    </source>
</evidence>
<dbReference type="PROSITE" id="PS51281">
    <property type="entry name" value="TAP_C"/>
    <property type="match status" value="1"/>
</dbReference>
<evidence type="ECO:0000256" key="4">
    <source>
        <dbReference type="ARBA" id="ARBA00022614"/>
    </source>
</evidence>
<keyword evidence="3" id="KW-0813">Transport</keyword>
<feature type="domain" description="NTF2" evidence="8">
    <location>
        <begin position="309"/>
        <end position="459"/>
    </location>
</feature>
<evidence type="ECO:0000256" key="1">
    <source>
        <dbReference type="ARBA" id="ARBA00004123"/>
    </source>
</evidence>
<evidence type="ECO:0000256" key="3">
    <source>
        <dbReference type="ARBA" id="ARBA00022448"/>
    </source>
</evidence>
<feature type="domain" description="TAP-C" evidence="9">
    <location>
        <begin position="497"/>
        <end position="551"/>
    </location>
</feature>
<dbReference type="Gene3D" id="3.80.10.10">
    <property type="entry name" value="Ribonuclease Inhibitor"/>
    <property type="match status" value="1"/>
</dbReference>
<keyword evidence="4" id="KW-0433">Leucine-rich repeat</keyword>
<dbReference type="AlphaFoldDB" id="A0A8S1CAN7"/>
<evidence type="ECO:0000313" key="10">
    <source>
        <dbReference type="EMBL" id="CAB3365075.1"/>
    </source>
</evidence>
<dbReference type="InterPro" id="IPR032710">
    <property type="entry name" value="NTF2-like_dom_sf"/>
</dbReference>
<evidence type="ECO:0008006" key="12">
    <source>
        <dbReference type="Google" id="ProtNLM"/>
    </source>
</evidence>
<dbReference type="SUPFAM" id="SSF52058">
    <property type="entry name" value="L domain-like"/>
    <property type="match status" value="1"/>
</dbReference>
<dbReference type="InterPro" id="IPR030217">
    <property type="entry name" value="NXF_fam"/>
</dbReference>
<dbReference type="InterPro" id="IPR009060">
    <property type="entry name" value="UBA-like_sf"/>
</dbReference>
<dbReference type="PROSITE" id="PS50177">
    <property type="entry name" value="NTF2_DOMAIN"/>
    <property type="match status" value="1"/>
</dbReference>
<keyword evidence="6" id="KW-0509">mRNA transport</keyword>
<dbReference type="InterPro" id="IPR057125">
    <property type="entry name" value="NXF1/2/3/5-like_LRR"/>
</dbReference>
<dbReference type="CDD" id="cd14342">
    <property type="entry name" value="UBA_TAP-C"/>
    <property type="match status" value="1"/>
</dbReference>
<evidence type="ECO:0000256" key="7">
    <source>
        <dbReference type="ARBA" id="ARBA00023242"/>
    </source>
</evidence>
<evidence type="ECO:0000256" key="6">
    <source>
        <dbReference type="ARBA" id="ARBA00022816"/>
    </source>
</evidence>
<comment type="similarity">
    <text evidence="2">Belongs to the NXF family.</text>
</comment>
<dbReference type="InterPro" id="IPR002075">
    <property type="entry name" value="NTF2_dom"/>
</dbReference>
<comment type="subcellular location">
    <subcellularLocation>
        <location evidence="1">Nucleus</location>
    </subcellularLocation>
</comment>
<evidence type="ECO:0000256" key="2">
    <source>
        <dbReference type="ARBA" id="ARBA00009285"/>
    </source>
</evidence>
<dbReference type="SUPFAM" id="SSF54427">
    <property type="entry name" value="NTF2-like"/>
    <property type="match status" value="1"/>
</dbReference>
<dbReference type="PANTHER" id="PTHR10662:SF22">
    <property type="entry name" value="NUCLEAR RNA EXPORT FACTOR 1"/>
    <property type="match status" value="1"/>
</dbReference>
<proteinExistence type="inferred from homology"/>
<dbReference type="Pfam" id="PF22602">
    <property type="entry name" value="NXF_NTF2"/>
    <property type="match status" value="1"/>
</dbReference>
<dbReference type="PANTHER" id="PTHR10662">
    <property type="entry name" value="NUCLEAR RNA EXPORT FACTOR"/>
    <property type="match status" value="1"/>
</dbReference>
<dbReference type="OrthoDB" id="25872at2759"/>
<dbReference type="InterPro" id="IPR018222">
    <property type="entry name" value="Nuclear_transport_factor_2_euk"/>
</dbReference>
<organism evidence="10 11">
    <name type="scientific">Cloeon dipterum</name>
    <dbReference type="NCBI Taxonomy" id="197152"/>
    <lineage>
        <taxon>Eukaryota</taxon>
        <taxon>Metazoa</taxon>
        <taxon>Ecdysozoa</taxon>
        <taxon>Arthropoda</taxon>
        <taxon>Hexapoda</taxon>
        <taxon>Insecta</taxon>
        <taxon>Pterygota</taxon>
        <taxon>Palaeoptera</taxon>
        <taxon>Ephemeroptera</taxon>
        <taxon>Pisciforma</taxon>
        <taxon>Baetidae</taxon>
        <taxon>Cloeon</taxon>
    </lineage>
</organism>
<evidence type="ECO:0000313" key="11">
    <source>
        <dbReference type="Proteomes" id="UP000494165"/>
    </source>
</evidence>
<accession>A0A8S1CAN7</accession>
<dbReference type="Gene3D" id="1.10.8.10">
    <property type="entry name" value="DNA helicase RuvA subunit, C-terminal domain"/>
    <property type="match status" value="1"/>
</dbReference>
<dbReference type="GO" id="GO:0003723">
    <property type="term" value="F:RNA binding"/>
    <property type="evidence" value="ECO:0007669"/>
    <property type="project" value="TreeGrafter"/>
</dbReference>
<dbReference type="SMART" id="SM00804">
    <property type="entry name" value="TAP_C"/>
    <property type="match status" value="1"/>
</dbReference>
<dbReference type="GO" id="GO:0005634">
    <property type="term" value="C:nucleus"/>
    <property type="evidence" value="ECO:0007669"/>
    <property type="project" value="UniProtKB-SubCell"/>
</dbReference>
<gene>
    <name evidence="10" type="ORF">CLODIP_2_CD06671</name>
</gene>
<keyword evidence="11" id="KW-1185">Reference proteome</keyword>
<dbReference type="Pfam" id="PF24048">
    <property type="entry name" value="LRR_NXF1-5"/>
    <property type="match status" value="1"/>
</dbReference>